<reference evidence="1 2" key="1">
    <citation type="submission" date="2010-05" db="EMBL/GenBank/DDBJ databases">
        <title>Complete sequence of Thermincola sp. JR.</title>
        <authorList>
            <consortium name="US DOE Joint Genome Institute"/>
            <person name="Lucas S."/>
            <person name="Copeland A."/>
            <person name="Lapidus A."/>
            <person name="Cheng J.-F."/>
            <person name="Bruce D."/>
            <person name="Goodwin L."/>
            <person name="Pitluck S."/>
            <person name="Chertkov O."/>
            <person name="Detter J.C."/>
            <person name="Han C."/>
            <person name="Tapia R."/>
            <person name="Land M."/>
            <person name="Hauser L."/>
            <person name="Kyrpides N."/>
            <person name="Mikhailova N."/>
            <person name="Hazen T.C."/>
            <person name="Woyke T."/>
        </authorList>
    </citation>
    <scope>NUCLEOTIDE SEQUENCE [LARGE SCALE GENOMIC DNA]</scope>
    <source>
        <strain evidence="1 2">JR</strain>
    </source>
</reference>
<gene>
    <name evidence="1" type="ordered locus">TherJR_0529</name>
</gene>
<dbReference type="HOGENOM" id="CLU_2107849_0_0_9"/>
<accession>D5XB90</accession>
<keyword evidence="2" id="KW-1185">Reference proteome</keyword>
<dbReference type="STRING" id="635013.TherJR_0529"/>
<proteinExistence type="predicted"/>
<evidence type="ECO:0000313" key="2">
    <source>
        <dbReference type="Proteomes" id="UP000002377"/>
    </source>
</evidence>
<dbReference type="KEGG" id="tjr:TherJR_0529"/>
<sequence>MKIKFEGKIKIKKQVSAKTLLCLLKYLIDEEGFEVKEYKSDEVKLVKTEILNEKSKAGPALSAKEPEAEIKTEIKTEIEIEASDTAFEIEVESSNWEKIKDLTSRIAVNLKSFEK</sequence>
<organism evidence="1 2">
    <name type="scientific">Thermincola potens (strain JR)</name>
    <dbReference type="NCBI Taxonomy" id="635013"/>
    <lineage>
        <taxon>Bacteria</taxon>
        <taxon>Bacillati</taxon>
        <taxon>Bacillota</taxon>
        <taxon>Clostridia</taxon>
        <taxon>Eubacteriales</taxon>
        <taxon>Thermincolaceae</taxon>
        <taxon>Thermincola</taxon>
    </lineage>
</organism>
<name>D5XB90_THEPJ</name>
<dbReference type="AlphaFoldDB" id="D5XB90"/>
<evidence type="ECO:0000313" key="1">
    <source>
        <dbReference type="EMBL" id="ADG81410.1"/>
    </source>
</evidence>
<protein>
    <submittedName>
        <fullName evidence="1">Uncharacterized protein</fullName>
    </submittedName>
</protein>
<dbReference type="EMBL" id="CP002028">
    <property type="protein sequence ID" value="ADG81410.1"/>
    <property type="molecule type" value="Genomic_DNA"/>
</dbReference>
<dbReference type="Proteomes" id="UP000002377">
    <property type="component" value="Chromosome"/>
</dbReference>